<evidence type="ECO:0000256" key="4">
    <source>
        <dbReference type="ARBA" id="ARBA00023204"/>
    </source>
</evidence>
<dbReference type="AlphaFoldDB" id="A0A4R7J7S9"/>
<dbReference type="CDD" id="cd00540">
    <property type="entry name" value="AAG"/>
    <property type="match status" value="1"/>
</dbReference>
<evidence type="ECO:0000256" key="1">
    <source>
        <dbReference type="ARBA" id="ARBA00009232"/>
    </source>
</evidence>
<dbReference type="RefSeq" id="WP_133753183.1">
    <property type="nucleotide sequence ID" value="NZ_CP171129.1"/>
</dbReference>
<dbReference type="PANTHER" id="PTHR10429">
    <property type="entry name" value="DNA-3-METHYLADENINE GLYCOSYLASE"/>
    <property type="match status" value="1"/>
</dbReference>
<organism evidence="6 7">
    <name type="scientific">Naumannella halotolerans</name>
    <dbReference type="NCBI Taxonomy" id="993414"/>
    <lineage>
        <taxon>Bacteria</taxon>
        <taxon>Bacillati</taxon>
        <taxon>Actinomycetota</taxon>
        <taxon>Actinomycetes</taxon>
        <taxon>Propionibacteriales</taxon>
        <taxon>Propionibacteriaceae</taxon>
        <taxon>Naumannella</taxon>
    </lineage>
</organism>
<evidence type="ECO:0000313" key="7">
    <source>
        <dbReference type="Proteomes" id="UP000295371"/>
    </source>
</evidence>
<dbReference type="InterPro" id="IPR036995">
    <property type="entry name" value="MPG_sf"/>
</dbReference>
<dbReference type="OrthoDB" id="9794313at2"/>
<keyword evidence="7" id="KW-1185">Reference proteome</keyword>
<name>A0A4R7J7S9_9ACTN</name>
<dbReference type="NCBIfam" id="TIGR00567">
    <property type="entry name" value="3mg"/>
    <property type="match status" value="1"/>
</dbReference>
<dbReference type="GO" id="GO:0003905">
    <property type="term" value="F:alkylbase DNA N-glycosylase activity"/>
    <property type="evidence" value="ECO:0007669"/>
    <property type="project" value="InterPro"/>
</dbReference>
<dbReference type="HAMAP" id="MF_00527">
    <property type="entry name" value="3MGH"/>
    <property type="match status" value="1"/>
</dbReference>
<dbReference type="InterPro" id="IPR011034">
    <property type="entry name" value="Formyl_transferase-like_C_sf"/>
</dbReference>
<dbReference type="PANTHER" id="PTHR10429:SF0">
    <property type="entry name" value="DNA-3-METHYLADENINE GLYCOSYLASE"/>
    <property type="match status" value="1"/>
</dbReference>
<evidence type="ECO:0000256" key="5">
    <source>
        <dbReference type="HAMAP-Rule" id="MF_00527"/>
    </source>
</evidence>
<evidence type="ECO:0000313" key="6">
    <source>
        <dbReference type="EMBL" id="TDT32557.1"/>
    </source>
</evidence>
<protein>
    <recommendedName>
        <fullName evidence="5">Putative 3-methyladenine DNA glycosylase</fullName>
        <ecNumber evidence="5">3.2.2.-</ecNumber>
    </recommendedName>
</protein>
<keyword evidence="2 5" id="KW-0227">DNA damage</keyword>
<dbReference type="GO" id="GO:0006284">
    <property type="term" value="P:base-excision repair"/>
    <property type="evidence" value="ECO:0007669"/>
    <property type="project" value="InterPro"/>
</dbReference>
<keyword evidence="3 5" id="KW-0378">Hydrolase</keyword>
<accession>A0A4R7J7S9</accession>
<evidence type="ECO:0000256" key="3">
    <source>
        <dbReference type="ARBA" id="ARBA00022801"/>
    </source>
</evidence>
<proteinExistence type="inferred from homology"/>
<comment type="similarity">
    <text evidence="1 5">Belongs to the DNA glycosylase MPG family.</text>
</comment>
<dbReference type="EC" id="3.2.2.-" evidence="5"/>
<evidence type="ECO:0000256" key="2">
    <source>
        <dbReference type="ARBA" id="ARBA00022763"/>
    </source>
</evidence>
<dbReference type="InterPro" id="IPR003180">
    <property type="entry name" value="MPG"/>
</dbReference>
<dbReference type="GO" id="GO:0003677">
    <property type="term" value="F:DNA binding"/>
    <property type="evidence" value="ECO:0007669"/>
    <property type="project" value="InterPro"/>
</dbReference>
<dbReference type="Pfam" id="PF02245">
    <property type="entry name" value="Pur_DNA_glyco"/>
    <property type="match status" value="1"/>
</dbReference>
<comment type="caution">
    <text evidence="6">The sequence shown here is derived from an EMBL/GenBank/DDBJ whole genome shotgun (WGS) entry which is preliminary data.</text>
</comment>
<keyword evidence="4 5" id="KW-0234">DNA repair</keyword>
<gene>
    <name evidence="6" type="ORF">CLV29_0137</name>
</gene>
<dbReference type="Proteomes" id="UP000295371">
    <property type="component" value="Unassembled WGS sequence"/>
</dbReference>
<reference evidence="6 7" key="1">
    <citation type="submission" date="2019-03" db="EMBL/GenBank/DDBJ databases">
        <title>Genomic Encyclopedia of Archaeal and Bacterial Type Strains, Phase II (KMG-II): from individual species to whole genera.</title>
        <authorList>
            <person name="Goeker M."/>
        </authorList>
    </citation>
    <scope>NUCLEOTIDE SEQUENCE [LARGE SCALE GENOMIC DNA]</scope>
    <source>
        <strain evidence="6 7">DSM 24323</strain>
    </source>
</reference>
<dbReference type="NCBIfam" id="NF002003">
    <property type="entry name" value="PRK00802.1-3"/>
    <property type="match status" value="1"/>
</dbReference>
<sequence length="202" mass="22015">MSRQEDLDTALAGTAPQVAPRLLGSVLHHDHVAVRITEVEAYAGPDDPASHAWRGETARNRTMFGPRGHLYVYSMHGHHCCNVVCADPGTPTGLLIRAGEVVAGVDLARERRAAHRRTAIPEHQLARGPGNLTRCLGITRSDDGTDLRNHCGPWLELRPPLPLAEVRSGPRVGVPRAVDVAWRFWIAGDPSVSSFRPARSSR</sequence>
<dbReference type="Gene3D" id="3.10.300.10">
    <property type="entry name" value="Methylpurine-DNA glycosylase (MPG)"/>
    <property type="match status" value="1"/>
</dbReference>
<dbReference type="SUPFAM" id="SSF50486">
    <property type="entry name" value="FMT C-terminal domain-like"/>
    <property type="match status" value="1"/>
</dbReference>
<dbReference type="EMBL" id="SOAW01000001">
    <property type="protein sequence ID" value="TDT32557.1"/>
    <property type="molecule type" value="Genomic_DNA"/>
</dbReference>